<dbReference type="PANTHER" id="PTHR13720">
    <property type="entry name" value="WD-40 REPEAT PROTEIN"/>
    <property type="match status" value="1"/>
</dbReference>
<dbReference type="Gene3D" id="2.130.10.10">
    <property type="entry name" value="YVTN repeat-like/Quinoprotein amine dehydrogenase"/>
    <property type="match status" value="2"/>
</dbReference>
<keyword evidence="5" id="KW-1185">Reference proteome</keyword>
<sequence length="1198" mass="127439">MLPPLSRGALAQQMAAARSRIGLSIRRAAAIAEVPASTAQGWLEGRHLPTPSLMPQFMTLLRALQLVTVQNETAWAEALDRMRRSSIVAESPYVGLRPYATTESSLFVGRERSLEELLDACSRTRPPRIVMVVGASGAGKSSLLAAGLIGRGTAPDGPLSHLNPVQSTVRDLLGWKTPTEATLLVVDQFEELQQLEATEAGELVDTLCRLPDHVTCVIGLNANAVGTVLRQERLAPFLASPVLVGPLTTAEYRQIIEVPARHHGRAVSTELTHVLIRDLHQYGYPDPGIVLPLLSNTLKRCWNAASGETLTTSDYLASGGLWTSLNDEAEAVWQDLSAQDRPLVRRLMLSLVVVDANRLLRRSIPFGSLSSQMVPVAEAFIASRLLTHSEDHLTITHEALLTRWHRLRGWVEQEEATLLVGRRIHMATKLWDEGGRAPEGLMPVEAEMWQSWARAEDAPVISKNEHEFIDASLALGRAHEEEQENRLKHTRRQRRTALGIATVAVVLAVVAAFLGIHSAALTQQANTAARAARAQQLALVSDQIRNTDPNEAAQLAVAAHRLEENPRTRSTVIESAGGTAPLRINGAAGNTMVAVAPGSDIVLRGDSQGNLAVWRDGNLKSEPELVETDGGQLFAVQPVLRDGRYLVIVAGQRTASVWDLTTSARKLGEWAVAGVTSYSAAWQGTVALIGNLHGEVQRIDLTNPERPEVRTPLLTGEDVAVTALTATPDLIVASASRNRLALFDSAGTALPDFQVPGQVMSLDVSEDGKEILAGSSASKALLLEVSGTALRTNHEFLMKSGVHAVRHLGDQVALGGSQGEVVIANRTGEITERRPLRSVVTSISRGSAGLLTGTAEGTLSLWPALPTLLRTNGVKIHDIRRMGGKTIITTADGPRVLDSTAPGSPELTVPTSPGGGGYLPHVASDVTGSTLATQSRDGKVVLLRLAGSGYETEQVIDETTTVVDLVLSPDGRRLAIGHRSQVGYDIYQRGSTGWEPTGTLHAWPGGLAFNSDGTLVAAMSADGTGYVVAAVTDSSPEILAEAGLPDRVVPSAFEFSPSGLLAVGALNGGVSIIDLSDPTKPHATAQVFDAHASLERLRFSPDGNHLLATSVEGDLWVWERTGETPALSLHIEHPSASIAGADLVDGQLLLALSDNTAVAWPGNAAAAAADLCSRLGDPLTSQEWAQLAPGVPFMNGCS</sequence>
<dbReference type="Pfam" id="PF20703">
    <property type="entry name" value="nSTAND1"/>
    <property type="match status" value="1"/>
</dbReference>
<dbReference type="EMBL" id="LR134406">
    <property type="protein sequence ID" value="VEH69583.1"/>
    <property type="molecule type" value="Genomic_DNA"/>
</dbReference>
<dbReference type="SUPFAM" id="SSF52540">
    <property type="entry name" value="P-loop containing nucleoside triphosphate hydrolases"/>
    <property type="match status" value="1"/>
</dbReference>
<dbReference type="InterPro" id="IPR027417">
    <property type="entry name" value="P-loop_NTPase"/>
</dbReference>
<keyword evidence="2" id="KW-0677">Repeat</keyword>
<organism evidence="4 5">
    <name type="scientific">Arachnia propionica</name>
    <dbReference type="NCBI Taxonomy" id="1750"/>
    <lineage>
        <taxon>Bacteria</taxon>
        <taxon>Bacillati</taxon>
        <taxon>Actinomycetota</taxon>
        <taxon>Actinomycetes</taxon>
        <taxon>Propionibacteriales</taxon>
        <taxon>Propionibacteriaceae</taxon>
        <taxon>Arachnia</taxon>
    </lineage>
</organism>
<keyword evidence="1" id="KW-0853">WD repeat</keyword>
<evidence type="ECO:0000313" key="4">
    <source>
        <dbReference type="EMBL" id="VEH69583.1"/>
    </source>
</evidence>
<dbReference type="InterPro" id="IPR049052">
    <property type="entry name" value="nSTAND1"/>
</dbReference>
<dbReference type="Proteomes" id="UP000273044">
    <property type="component" value="Chromosome"/>
</dbReference>
<dbReference type="InterPro" id="IPR011047">
    <property type="entry name" value="Quinoprotein_ADH-like_sf"/>
</dbReference>
<dbReference type="Pfam" id="PF00400">
    <property type="entry name" value="WD40"/>
    <property type="match status" value="1"/>
</dbReference>
<dbReference type="InterPro" id="IPR001680">
    <property type="entry name" value="WD40_rpt"/>
</dbReference>
<evidence type="ECO:0000259" key="3">
    <source>
        <dbReference type="Pfam" id="PF20703"/>
    </source>
</evidence>
<gene>
    <name evidence="4" type="ORF">NCTC12967_00856</name>
</gene>
<proteinExistence type="predicted"/>
<dbReference type="SMART" id="SM00320">
    <property type="entry name" value="WD40"/>
    <property type="match status" value="5"/>
</dbReference>
<evidence type="ECO:0000256" key="2">
    <source>
        <dbReference type="ARBA" id="ARBA00022737"/>
    </source>
</evidence>
<accession>A0A3S4XXP6</accession>
<evidence type="ECO:0000256" key="1">
    <source>
        <dbReference type="ARBA" id="ARBA00022574"/>
    </source>
</evidence>
<dbReference type="SUPFAM" id="SSF50998">
    <property type="entry name" value="Quinoprotein alcohol dehydrogenase-like"/>
    <property type="match status" value="1"/>
</dbReference>
<dbReference type="InterPro" id="IPR050630">
    <property type="entry name" value="WD_repeat_EMAP"/>
</dbReference>
<dbReference type="InterPro" id="IPR015943">
    <property type="entry name" value="WD40/YVTN_repeat-like_dom_sf"/>
</dbReference>
<feature type="domain" description="Novel STAND NTPase 1" evidence="3">
    <location>
        <begin position="92"/>
        <end position="438"/>
    </location>
</feature>
<reference evidence="4 5" key="1">
    <citation type="submission" date="2018-12" db="EMBL/GenBank/DDBJ databases">
        <authorList>
            <consortium name="Pathogen Informatics"/>
        </authorList>
    </citation>
    <scope>NUCLEOTIDE SEQUENCE [LARGE SCALE GENOMIC DNA]</scope>
    <source>
        <strain evidence="4 5">NCTC12967</strain>
    </source>
</reference>
<dbReference type="RefSeq" id="WP_061787789.1">
    <property type="nucleotide sequence ID" value="NZ_LR134406.1"/>
</dbReference>
<dbReference type="GeneID" id="64406337"/>
<name>A0A3S4XXP6_9ACTN</name>
<dbReference type="AlphaFoldDB" id="A0A3S4XXP6"/>
<evidence type="ECO:0000313" key="5">
    <source>
        <dbReference type="Proteomes" id="UP000273044"/>
    </source>
</evidence>
<dbReference type="PANTHER" id="PTHR13720:SF33">
    <property type="entry name" value="HELP DOMAIN-CONTAINING PROTEIN"/>
    <property type="match status" value="1"/>
</dbReference>
<protein>
    <submittedName>
        <fullName evidence="4">Uncharacterized protein containing caspase domain</fullName>
    </submittedName>
</protein>